<evidence type="ECO:0000313" key="2">
    <source>
        <dbReference type="EnsemblPlants" id="AET7Gv20791800.6"/>
    </source>
</evidence>
<name>A0A453S2C2_AEGTS</name>
<organism evidence="2 3">
    <name type="scientific">Aegilops tauschii subsp. strangulata</name>
    <name type="common">Goatgrass</name>
    <dbReference type="NCBI Taxonomy" id="200361"/>
    <lineage>
        <taxon>Eukaryota</taxon>
        <taxon>Viridiplantae</taxon>
        <taxon>Streptophyta</taxon>
        <taxon>Embryophyta</taxon>
        <taxon>Tracheophyta</taxon>
        <taxon>Spermatophyta</taxon>
        <taxon>Magnoliopsida</taxon>
        <taxon>Liliopsida</taxon>
        <taxon>Poales</taxon>
        <taxon>Poaceae</taxon>
        <taxon>BOP clade</taxon>
        <taxon>Pooideae</taxon>
        <taxon>Triticodae</taxon>
        <taxon>Triticeae</taxon>
        <taxon>Triticinae</taxon>
        <taxon>Aegilops</taxon>
    </lineage>
</organism>
<dbReference type="AlphaFoldDB" id="A0A453S2C2"/>
<reference evidence="2" key="3">
    <citation type="journal article" date="2017" name="Nature">
        <title>Genome sequence of the progenitor of the wheat D genome Aegilops tauschii.</title>
        <authorList>
            <person name="Luo M.C."/>
            <person name="Gu Y.Q."/>
            <person name="Puiu D."/>
            <person name="Wang H."/>
            <person name="Twardziok S.O."/>
            <person name="Deal K.R."/>
            <person name="Huo N."/>
            <person name="Zhu T."/>
            <person name="Wang L."/>
            <person name="Wang Y."/>
            <person name="McGuire P.E."/>
            <person name="Liu S."/>
            <person name="Long H."/>
            <person name="Ramasamy R.K."/>
            <person name="Rodriguez J.C."/>
            <person name="Van S.L."/>
            <person name="Yuan L."/>
            <person name="Wang Z."/>
            <person name="Xia Z."/>
            <person name="Xiao L."/>
            <person name="Anderson O.D."/>
            <person name="Ouyang S."/>
            <person name="Liang Y."/>
            <person name="Zimin A.V."/>
            <person name="Pertea G."/>
            <person name="Qi P."/>
            <person name="Bennetzen J.L."/>
            <person name="Dai X."/>
            <person name="Dawson M.W."/>
            <person name="Muller H.G."/>
            <person name="Kugler K."/>
            <person name="Rivarola-Duarte L."/>
            <person name="Spannagl M."/>
            <person name="Mayer K.F.X."/>
            <person name="Lu F.H."/>
            <person name="Bevan M.W."/>
            <person name="Leroy P."/>
            <person name="Li P."/>
            <person name="You F.M."/>
            <person name="Sun Q."/>
            <person name="Liu Z."/>
            <person name="Lyons E."/>
            <person name="Wicker T."/>
            <person name="Salzberg S.L."/>
            <person name="Devos K.M."/>
            <person name="Dvorak J."/>
        </authorList>
    </citation>
    <scope>NUCLEOTIDE SEQUENCE [LARGE SCALE GENOMIC DNA]</scope>
    <source>
        <strain evidence="2">cv. AL8/78</strain>
    </source>
</reference>
<sequence length="64" mass="7620">HLLWSSCFPPPRPVNQPQRRRRRPLVHENPVRPYPYVSSRQPRNDRGGRVPTRRASGQGKHHHR</sequence>
<dbReference type="Proteomes" id="UP000015105">
    <property type="component" value="Chromosome 7D"/>
</dbReference>
<keyword evidence="3" id="KW-1185">Reference proteome</keyword>
<reference evidence="2" key="5">
    <citation type="journal article" date="2021" name="G3 (Bethesda)">
        <title>Aegilops tauschii genome assembly Aet v5.0 features greater sequence contiguity and improved annotation.</title>
        <authorList>
            <person name="Wang L."/>
            <person name="Zhu T."/>
            <person name="Rodriguez J.C."/>
            <person name="Deal K.R."/>
            <person name="Dubcovsky J."/>
            <person name="McGuire P.E."/>
            <person name="Lux T."/>
            <person name="Spannagl M."/>
            <person name="Mayer K.F.X."/>
            <person name="Baldrich P."/>
            <person name="Meyers B.C."/>
            <person name="Huo N."/>
            <person name="Gu Y.Q."/>
            <person name="Zhou H."/>
            <person name="Devos K.M."/>
            <person name="Bennetzen J.L."/>
            <person name="Unver T."/>
            <person name="Budak H."/>
            <person name="Gulick P.J."/>
            <person name="Galiba G."/>
            <person name="Kalapos B."/>
            <person name="Nelson D.R."/>
            <person name="Li P."/>
            <person name="You F.M."/>
            <person name="Luo M.C."/>
            <person name="Dvorak J."/>
        </authorList>
    </citation>
    <scope>NUCLEOTIDE SEQUENCE [LARGE SCALE GENOMIC DNA]</scope>
    <source>
        <strain evidence="2">cv. AL8/78</strain>
    </source>
</reference>
<dbReference type="EnsemblPlants" id="AET7Gv20791800.6">
    <property type="protein sequence ID" value="AET7Gv20791800.6"/>
    <property type="gene ID" value="AET7Gv20791800"/>
</dbReference>
<protein>
    <submittedName>
        <fullName evidence="2">Uncharacterized protein</fullName>
    </submittedName>
</protein>
<reference evidence="3" key="1">
    <citation type="journal article" date="2014" name="Science">
        <title>Ancient hybridizations among the ancestral genomes of bread wheat.</title>
        <authorList>
            <consortium name="International Wheat Genome Sequencing Consortium,"/>
            <person name="Marcussen T."/>
            <person name="Sandve S.R."/>
            <person name="Heier L."/>
            <person name="Spannagl M."/>
            <person name="Pfeifer M."/>
            <person name="Jakobsen K.S."/>
            <person name="Wulff B.B."/>
            <person name="Steuernagel B."/>
            <person name="Mayer K.F."/>
            <person name="Olsen O.A."/>
        </authorList>
    </citation>
    <scope>NUCLEOTIDE SEQUENCE [LARGE SCALE GENOMIC DNA]</scope>
    <source>
        <strain evidence="3">cv. AL8/78</strain>
    </source>
</reference>
<proteinExistence type="predicted"/>
<feature type="region of interest" description="Disordered" evidence="1">
    <location>
        <begin position="1"/>
        <end position="64"/>
    </location>
</feature>
<reference evidence="2" key="4">
    <citation type="submission" date="2019-03" db="UniProtKB">
        <authorList>
            <consortium name="EnsemblPlants"/>
        </authorList>
    </citation>
    <scope>IDENTIFICATION</scope>
</reference>
<reference evidence="3" key="2">
    <citation type="journal article" date="2017" name="Nat. Plants">
        <title>The Aegilops tauschii genome reveals multiple impacts of transposons.</title>
        <authorList>
            <person name="Zhao G."/>
            <person name="Zou C."/>
            <person name="Li K."/>
            <person name="Wang K."/>
            <person name="Li T."/>
            <person name="Gao L."/>
            <person name="Zhang X."/>
            <person name="Wang H."/>
            <person name="Yang Z."/>
            <person name="Liu X."/>
            <person name="Jiang W."/>
            <person name="Mao L."/>
            <person name="Kong X."/>
            <person name="Jiao Y."/>
            <person name="Jia J."/>
        </authorList>
    </citation>
    <scope>NUCLEOTIDE SEQUENCE [LARGE SCALE GENOMIC DNA]</scope>
    <source>
        <strain evidence="3">cv. AL8/78</strain>
    </source>
</reference>
<evidence type="ECO:0000313" key="3">
    <source>
        <dbReference type="Proteomes" id="UP000015105"/>
    </source>
</evidence>
<dbReference type="Gramene" id="AET7Gv20791800.6">
    <property type="protein sequence ID" value="AET7Gv20791800.6"/>
    <property type="gene ID" value="AET7Gv20791800"/>
</dbReference>
<evidence type="ECO:0000256" key="1">
    <source>
        <dbReference type="SAM" id="MobiDB-lite"/>
    </source>
</evidence>
<accession>A0A453S2C2</accession>